<dbReference type="GO" id="GO:0008422">
    <property type="term" value="F:beta-glucosidase activity"/>
    <property type="evidence" value="ECO:0007669"/>
    <property type="project" value="UniProtKB-EC"/>
</dbReference>
<dbReference type="InterPro" id="IPR017853">
    <property type="entry name" value="GH"/>
</dbReference>
<evidence type="ECO:0000256" key="5">
    <source>
        <dbReference type="ARBA" id="ARBA00023277"/>
    </source>
</evidence>
<feature type="binding site" evidence="9">
    <location>
        <position position="26"/>
    </location>
    <ligand>
        <name>substrate</name>
    </ligand>
</feature>
<dbReference type="PANTHER" id="PTHR10353:SF36">
    <property type="entry name" value="LP05116P"/>
    <property type="match status" value="1"/>
</dbReference>
<dbReference type="PRINTS" id="PR00131">
    <property type="entry name" value="GLHYDRLASE1"/>
</dbReference>
<keyword evidence="4" id="KW-0136">Cellulose degradation</keyword>
<dbReference type="FunFam" id="3.20.20.80:FF:000004">
    <property type="entry name" value="Beta-glucosidase 6-phospho-beta-glucosidase"/>
    <property type="match status" value="1"/>
</dbReference>
<feature type="binding site" evidence="9">
    <location>
        <position position="299"/>
    </location>
    <ligand>
        <name>substrate</name>
    </ligand>
</feature>
<evidence type="ECO:0000256" key="10">
    <source>
        <dbReference type="PROSITE-ProRule" id="PRU10055"/>
    </source>
</evidence>
<dbReference type="SUPFAM" id="SSF51445">
    <property type="entry name" value="(Trans)glycosidases"/>
    <property type="match status" value="1"/>
</dbReference>
<comment type="similarity">
    <text evidence="1 11">Belongs to the glycosyl hydrolase 1 family.</text>
</comment>
<evidence type="ECO:0000256" key="9">
    <source>
        <dbReference type="PIRSR" id="PIRSR617736-2"/>
    </source>
</evidence>
<evidence type="ECO:0000256" key="8">
    <source>
        <dbReference type="PIRSR" id="PIRSR617736-1"/>
    </source>
</evidence>
<proteinExistence type="inferred from homology"/>
<evidence type="ECO:0000256" key="3">
    <source>
        <dbReference type="ARBA" id="ARBA00022801"/>
    </source>
</evidence>
<keyword evidence="7" id="KW-0624">Polysaccharide degradation</keyword>
<feature type="binding site" evidence="9">
    <location>
        <position position="401"/>
    </location>
    <ligand>
        <name>substrate</name>
    </ligand>
</feature>
<dbReference type="EC" id="3.2.1.21" evidence="2 11"/>
<dbReference type="InterPro" id="IPR017736">
    <property type="entry name" value="Glyco_hydro_1_beta-glucosidase"/>
</dbReference>
<dbReference type="Pfam" id="PF00232">
    <property type="entry name" value="Glyco_hydro_1"/>
    <property type="match status" value="1"/>
</dbReference>
<dbReference type="RefSeq" id="WP_304995348.1">
    <property type="nucleotide sequence ID" value="NZ_CP101717.1"/>
</dbReference>
<evidence type="ECO:0000256" key="4">
    <source>
        <dbReference type="ARBA" id="ARBA00023001"/>
    </source>
</evidence>
<keyword evidence="3 11" id="KW-0378">Hydrolase</keyword>
<evidence type="ECO:0000256" key="2">
    <source>
        <dbReference type="ARBA" id="ARBA00012744"/>
    </source>
</evidence>
<accession>A0AB38YG53</accession>
<name>A0AB38YG53_9GAMM</name>
<dbReference type="Gene3D" id="3.20.20.80">
    <property type="entry name" value="Glycosidases"/>
    <property type="match status" value="1"/>
</dbReference>
<dbReference type="AlphaFoldDB" id="A0AB38YG53"/>
<evidence type="ECO:0000256" key="6">
    <source>
        <dbReference type="ARBA" id="ARBA00023295"/>
    </source>
</evidence>
<evidence type="ECO:0000256" key="1">
    <source>
        <dbReference type="ARBA" id="ARBA00010838"/>
    </source>
</evidence>
<evidence type="ECO:0000256" key="11">
    <source>
        <dbReference type="RuleBase" id="RU361175"/>
    </source>
</evidence>
<feature type="active site" description="Proton donor" evidence="8">
    <location>
        <position position="171"/>
    </location>
</feature>
<evidence type="ECO:0000256" key="7">
    <source>
        <dbReference type="ARBA" id="ARBA00023326"/>
    </source>
</evidence>
<dbReference type="PANTHER" id="PTHR10353">
    <property type="entry name" value="GLYCOSYL HYDROLASE"/>
    <property type="match status" value="1"/>
</dbReference>
<keyword evidence="5" id="KW-0119">Carbohydrate metabolism</keyword>
<evidence type="ECO:0000313" key="12">
    <source>
        <dbReference type="EMBL" id="WLD58063.1"/>
    </source>
</evidence>
<dbReference type="EMBL" id="CP101717">
    <property type="protein sequence ID" value="WLD58063.1"/>
    <property type="molecule type" value="Genomic_DNA"/>
</dbReference>
<dbReference type="InterPro" id="IPR018120">
    <property type="entry name" value="Glyco_hydro_1_AS"/>
</dbReference>
<feature type="binding site" evidence="9">
    <location>
        <position position="170"/>
    </location>
    <ligand>
        <name>substrate</name>
    </ligand>
</feature>
<comment type="catalytic activity">
    <reaction evidence="11">
        <text>Hydrolysis of terminal, non-reducing beta-D-glucosyl residues with release of beta-D-glucose.</text>
        <dbReference type="EC" id="3.2.1.21"/>
    </reaction>
</comment>
<reference evidence="12" key="1">
    <citation type="submission" date="2022-07" db="EMBL/GenBank/DDBJ databases">
        <title>Complete genome sequence of Salinispirillum sp. LH10-3-1 capable of multiple carbohydrate inversion isolated from a soda lake.</title>
        <authorList>
            <person name="Liu J."/>
            <person name="Zhai Y."/>
            <person name="Zhang H."/>
            <person name="Yang H."/>
            <person name="Qu J."/>
            <person name="Li J."/>
        </authorList>
    </citation>
    <scope>NUCLEOTIDE SEQUENCE</scope>
    <source>
        <strain evidence="12">LH 10-3-1</strain>
    </source>
</reference>
<dbReference type="NCBIfam" id="TIGR03356">
    <property type="entry name" value="BGL"/>
    <property type="match status" value="1"/>
</dbReference>
<dbReference type="InterPro" id="IPR001360">
    <property type="entry name" value="Glyco_hydro_1"/>
</dbReference>
<feature type="binding site" evidence="9">
    <location>
        <begin position="408"/>
        <end position="409"/>
    </location>
    <ligand>
        <name>substrate</name>
    </ligand>
</feature>
<feature type="active site" description="Nucleophile" evidence="8 10">
    <location>
        <position position="354"/>
    </location>
</feature>
<organism evidence="12">
    <name type="scientific">Salinispirillum sp. LH 10-3-1</name>
    <dbReference type="NCBI Taxonomy" id="2952525"/>
    <lineage>
        <taxon>Bacteria</taxon>
        <taxon>Pseudomonadati</taxon>
        <taxon>Pseudomonadota</taxon>
        <taxon>Gammaproteobacteria</taxon>
        <taxon>Oceanospirillales</taxon>
        <taxon>Saccharospirillaceae</taxon>
        <taxon>Salinispirillum</taxon>
    </lineage>
</organism>
<protein>
    <recommendedName>
        <fullName evidence="2 11">Beta-glucosidase</fullName>
        <ecNumber evidence="2 11">3.2.1.21</ecNumber>
    </recommendedName>
</protein>
<dbReference type="PROSITE" id="PS00572">
    <property type="entry name" value="GLYCOSYL_HYDROL_F1_1"/>
    <property type="match status" value="1"/>
</dbReference>
<dbReference type="GO" id="GO:0030245">
    <property type="term" value="P:cellulose catabolic process"/>
    <property type="evidence" value="ECO:0007669"/>
    <property type="project" value="UniProtKB-KW"/>
</dbReference>
<gene>
    <name evidence="12" type="ORF">NFC81_15320</name>
</gene>
<keyword evidence="6 11" id="KW-0326">Glycosidase</keyword>
<feature type="binding site" evidence="9">
    <location>
        <position position="126"/>
    </location>
    <ligand>
        <name>substrate</name>
    </ligand>
</feature>
<sequence length="448" mass="50711">MSFKIPANSPIRTADFLYGVATAAFQIEGDIHTDGRVDSIWDTFCREPGRVLNGDNGEPACQHYRLWEQDLDLLQDLGVDAYRLSIAWPRIMPASGEVNELGLAFYERLIDGLIDRGIKPVVTLYHWDLPQYLEEKGGWLNRETAYAFAQYAEVVVARLGEKVTHWATFNEPFCSAFLGYHIGVHAPGYQEEAWAYTAAHHLLLAHGLALPIMRRLAPGSQHGIVLNFTPAYPATDRPADIAAADRADIIDVHWFICPLLTGEYPAGYFTRYPALKPVIFPGDMALIAQKNDFMGVNFYTRHVVKDNNGDTEFVPQTSAEHTHIGWEVYPQALTDLLVKLHQTYPNLPPLYITENGMAGDDHLTADGQVHDEQRLRYYERHLNAVGDAMSQGVDMRGYFAWSLMDNFEWAFGYSQRFGLVYVDYETQERTVKQSGLAYKALINEIRGR</sequence>